<dbReference type="InterPro" id="IPR012902">
    <property type="entry name" value="N_methyl_site"/>
</dbReference>
<keyword evidence="3" id="KW-1185">Reference proteome</keyword>
<feature type="transmembrane region" description="Helical" evidence="1">
    <location>
        <begin position="12"/>
        <end position="33"/>
    </location>
</feature>
<dbReference type="NCBIfam" id="TIGR02532">
    <property type="entry name" value="IV_pilin_GFxxxE"/>
    <property type="match status" value="1"/>
</dbReference>
<evidence type="ECO:0000256" key="1">
    <source>
        <dbReference type="SAM" id="Phobius"/>
    </source>
</evidence>
<dbReference type="Gene3D" id="3.30.700.10">
    <property type="entry name" value="Glycoprotein, Type 4 Pilin"/>
    <property type="match status" value="1"/>
</dbReference>
<proteinExistence type="predicted"/>
<accession>A0ABW2LC40</accession>
<dbReference type="SUPFAM" id="SSF54523">
    <property type="entry name" value="Pili subunits"/>
    <property type="match status" value="1"/>
</dbReference>
<name>A0ABW2LC40_9BACT</name>
<dbReference type="NCBIfam" id="TIGR04294">
    <property type="entry name" value="pre_pil_HX9DG"/>
    <property type="match status" value="1"/>
</dbReference>
<dbReference type="PROSITE" id="PS00409">
    <property type="entry name" value="PROKAR_NTER_METHYL"/>
    <property type="match status" value="1"/>
</dbReference>
<gene>
    <name evidence="2" type="ORF">ACFQY0_18420</name>
</gene>
<protein>
    <submittedName>
        <fullName evidence="2">Type II secretion system protein</fullName>
    </submittedName>
</protein>
<sequence>MHEKQTHRRSGFTLVELMVVIVIITILASLAFMGGRRILNKGREAAAINNLRQVSQGLFAIQADGGILGPHKLRGSFPGEGGYSKPGGVHYSWFSEVAESMGYGHYTTNTWGAKWVWTTDPNETAFHDPTADWELGTNGDTTSRGEDSFWQTSHFAYNIMLGAFVNPWGTSYSKGGGGYDNDKQHLMSQVRFPADLIYLSQAYGSKQRSAKEKSIAKDIGFSANNNGSLLVTPWKDSDGTPAIRVRGGANAVMSDGSVRWINTKKLYEGNWDSPHFNPLSKKPRKDIYQ</sequence>
<evidence type="ECO:0000313" key="2">
    <source>
        <dbReference type="EMBL" id="MFC7339175.1"/>
    </source>
</evidence>
<dbReference type="Pfam" id="PF07963">
    <property type="entry name" value="N_methyl"/>
    <property type="match status" value="1"/>
</dbReference>
<organism evidence="2 3">
    <name type="scientific">Haloferula chungangensis</name>
    <dbReference type="NCBI Taxonomy" id="1048331"/>
    <lineage>
        <taxon>Bacteria</taxon>
        <taxon>Pseudomonadati</taxon>
        <taxon>Verrucomicrobiota</taxon>
        <taxon>Verrucomicrobiia</taxon>
        <taxon>Verrucomicrobiales</taxon>
        <taxon>Verrucomicrobiaceae</taxon>
        <taxon>Haloferula</taxon>
    </lineage>
</organism>
<keyword evidence="1" id="KW-0472">Membrane</keyword>
<dbReference type="Proteomes" id="UP001596472">
    <property type="component" value="Unassembled WGS sequence"/>
</dbReference>
<reference evidence="3" key="1">
    <citation type="journal article" date="2019" name="Int. J. Syst. Evol. Microbiol.">
        <title>The Global Catalogue of Microorganisms (GCM) 10K type strain sequencing project: providing services to taxonomists for standard genome sequencing and annotation.</title>
        <authorList>
            <consortium name="The Broad Institute Genomics Platform"/>
            <consortium name="The Broad Institute Genome Sequencing Center for Infectious Disease"/>
            <person name="Wu L."/>
            <person name="Ma J."/>
        </authorList>
    </citation>
    <scope>NUCLEOTIDE SEQUENCE [LARGE SCALE GENOMIC DNA]</scope>
    <source>
        <strain evidence="3">CGMCC 4.1467</strain>
    </source>
</reference>
<keyword evidence="1" id="KW-0812">Transmembrane</keyword>
<dbReference type="InterPro" id="IPR027558">
    <property type="entry name" value="Pre_pil_HX9DG_C"/>
</dbReference>
<dbReference type="RefSeq" id="WP_379715482.1">
    <property type="nucleotide sequence ID" value="NZ_JBHTBS010000013.1"/>
</dbReference>
<dbReference type="PANTHER" id="PTHR30093">
    <property type="entry name" value="GENERAL SECRETION PATHWAY PROTEIN G"/>
    <property type="match status" value="1"/>
</dbReference>
<dbReference type="InterPro" id="IPR045584">
    <property type="entry name" value="Pilin-like"/>
</dbReference>
<keyword evidence="1" id="KW-1133">Transmembrane helix</keyword>
<dbReference type="PANTHER" id="PTHR30093:SF43">
    <property type="entry name" value="SLR2015 PROTEIN"/>
    <property type="match status" value="1"/>
</dbReference>
<evidence type="ECO:0000313" key="3">
    <source>
        <dbReference type="Proteomes" id="UP001596472"/>
    </source>
</evidence>
<dbReference type="EMBL" id="JBHTBS010000013">
    <property type="protein sequence ID" value="MFC7339175.1"/>
    <property type="molecule type" value="Genomic_DNA"/>
</dbReference>
<comment type="caution">
    <text evidence="2">The sequence shown here is derived from an EMBL/GenBank/DDBJ whole genome shotgun (WGS) entry which is preliminary data.</text>
</comment>